<organism evidence="1 2">
    <name type="scientific">Auriscalpium vulgare</name>
    <dbReference type="NCBI Taxonomy" id="40419"/>
    <lineage>
        <taxon>Eukaryota</taxon>
        <taxon>Fungi</taxon>
        <taxon>Dikarya</taxon>
        <taxon>Basidiomycota</taxon>
        <taxon>Agaricomycotina</taxon>
        <taxon>Agaricomycetes</taxon>
        <taxon>Russulales</taxon>
        <taxon>Auriscalpiaceae</taxon>
        <taxon>Auriscalpium</taxon>
    </lineage>
</organism>
<comment type="caution">
    <text evidence="1">The sequence shown here is derived from an EMBL/GenBank/DDBJ whole genome shotgun (WGS) entry which is preliminary data.</text>
</comment>
<keyword evidence="2" id="KW-1185">Reference proteome</keyword>
<dbReference type="EMBL" id="MU275865">
    <property type="protein sequence ID" value="KAI0050139.1"/>
    <property type="molecule type" value="Genomic_DNA"/>
</dbReference>
<accession>A0ACB8S0Q1</accession>
<dbReference type="Proteomes" id="UP000814033">
    <property type="component" value="Unassembled WGS sequence"/>
</dbReference>
<reference evidence="1" key="1">
    <citation type="submission" date="2021-02" db="EMBL/GenBank/DDBJ databases">
        <authorList>
            <consortium name="DOE Joint Genome Institute"/>
            <person name="Ahrendt S."/>
            <person name="Looney B.P."/>
            <person name="Miyauchi S."/>
            <person name="Morin E."/>
            <person name="Drula E."/>
            <person name="Courty P.E."/>
            <person name="Chicoki N."/>
            <person name="Fauchery L."/>
            <person name="Kohler A."/>
            <person name="Kuo A."/>
            <person name="Labutti K."/>
            <person name="Pangilinan J."/>
            <person name="Lipzen A."/>
            <person name="Riley R."/>
            <person name="Andreopoulos W."/>
            <person name="He G."/>
            <person name="Johnson J."/>
            <person name="Barry K.W."/>
            <person name="Grigoriev I.V."/>
            <person name="Nagy L."/>
            <person name="Hibbett D."/>
            <person name="Henrissat B."/>
            <person name="Matheny P.B."/>
            <person name="Labbe J."/>
            <person name="Martin F."/>
        </authorList>
    </citation>
    <scope>NUCLEOTIDE SEQUENCE</scope>
    <source>
        <strain evidence="1">FP105234-sp</strain>
    </source>
</reference>
<proteinExistence type="predicted"/>
<name>A0ACB8S0Q1_9AGAM</name>
<evidence type="ECO:0000313" key="1">
    <source>
        <dbReference type="EMBL" id="KAI0050139.1"/>
    </source>
</evidence>
<protein>
    <submittedName>
        <fullName evidence="1">Uncharacterized protein</fullName>
    </submittedName>
</protein>
<reference evidence="1" key="2">
    <citation type="journal article" date="2022" name="New Phytol.">
        <title>Evolutionary transition to the ectomycorrhizal habit in the genomes of a hyperdiverse lineage of mushroom-forming fungi.</title>
        <authorList>
            <person name="Looney B."/>
            <person name="Miyauchi S."/>
            <person name="Morin E."/>
            <person name="Drula E."/>
            <person name="Courty P.E."/>
            <person name="Kohler A."/>
            <person name="Kuo A."/>
            <person name="LaButti K."/>
            <person name="Pangilinan J."/>
            <person name="Lipzen A."/>
            <person name="Riley R."/>
            <person name="Andreopoulos W."/>
            <person name="He G."/>
            <person name="Johnson J."/>
            <person name="Nolan M."/>
            <person name="Tritt A."/>
            <person name="Barry K.W."/>
            <person name="Grigoriev I.V."/>
            <person name="Nagy L.G."/>
            <person name="Hibbett D."/>
            <person name="Henrissat B."/>
            <person name="Matheny P.B."/>
            <person name="Labbe J."/>
            <person name="Martin F.M."/>
        </authorList>
    </citation>
    <scope>NUCLEOTIDE SEQUENCE</scope>
    <source>
        <strain evidence="1">FP105234-sp</strain>
    </source>
</reference>
<gene>
    <name evidence="1" type="ORF">FA95DRAFT_689567</name>
</gene>
<sequence>MWVSSPNMDFVPDVPTHHLTEEFGLYTDGMYGPFEHLKWPQVWDALEPHVIAAPANPELRAGSKVLGEASVPWDLWRDEGAAWFHFTSNDWERDPWSIEDLGRLSYSVLERLRGATNEATHRALKCAEVTLAASDVKARHYLTDQIDCLLRAVANTARPQRLGESLQWFREAQRYILAVRAWYIYMTVVKPALDQKLERRLAPFPAGVPVWWVRRLDTITRRTQVGFVRHPVPWTDFFAKSKRRMFGKTQVIAPSWIDSVTLDTASIGFVDRLKKFSITSKPFIRLPRPVLAADHEPEPDVDEPEMRSQPDPPIQTRAEPGPSTEPVAPARRAKKRAKTGVGAQSAPTVPRMPPRRAEWLPPTFGLWAEVENALAGLDDDNKNRIVLFGLPPLHAFSGEKMADKIQNWLRIRDSCFSATADSGIVADARILLSTVGWRFALDGQYHNYDLPPGARVQPESAPDKIKRLPPYAKPASVLGKRREATQETSQKKQATTRTDGARAKRLVMRIDVAVHFGIDMGFPPYRSDPDPMPKWRNQKVDRSRAGQDRTLWSEITWELSVMHFRLDLLWLDVEVMRTVLDPEHVESELGRRQSSWLKVWSHVSTTEPGTDPAWFDWLLSPKWTDRNTGVSRLSGLVRTWPDFPDVPPFSPAVSCAPSALETYERELYTAICRYFFARKGRMPTLPLSRPPSIPQREEPENGVYF</sequence>
<evidence type="ECO:0000313" key="2">
    <source>
        <dbReference type="Proteomes" id="UP000814033"/>
    </source>
</evidence>